<feature type="domain" description="CAAX prenyl protease 2/Lysostaphin resistance protein A-like" evidence="2">
    <location>
        <begin position="127"/>
        <end position="217"/>
    </location>
</feature>
<organism evidence="3 4">
    <name type="scientific">Salarchaeum japonicum</name>
    <dbReference type="NCBI Taxonomy" id="555573"/>
    <lineage>
        <taxon>Archaea</taxon>
        <taxon>Methanobacteriati</taxon>
        <taxon>Methanobacteriota</taxon>
        <taxon>Stenosarchaea group</taxon>
        <taxon>Halobacteria</taxon>
        <taxon>Halobacteriales</taxon>
        <taxon>Halobacteriaceae</taxon>
    </lineage>
</organism>
<dbReference type="Pfam" id="PF02517">
    <property type="entry name" value="Rce1-like"/>
    <property type="match status" value="1"/>
</dbReference>
<dbReference type="InterPro" id="IPR052710">
    <property type="entry name" value="CAAX_protease"/>
</dbReference>
<keyword evidence="1" id="KW-1133">Transmembrane helix</keyword>
<feature type="transmembrane region" description="Helical" evidence="1">
    <location>
        <begin position="79"/>
        <end position="104"/>
    </location>
</feature>
<name>A0AAV3T2I1_9EURY</name>
<proteinExistence type="predicted"/>
<feature type="transmembrane region" description="Helical" evidence="1">
    <location>
        <begin position="41"/>
        <end position="67"/>
    </location>
</feature>
<comment type="caution">
    <text evidence="3">The sequence shown here is derived from an EMBL/GenBank/DDBJ whole genome shotgun (WGS) entry which is preliminary data.</text>
</comment>
<dbReference type="Proteomes" id="UP001500194">
    <property type="component" value="Unassembled WGS sequence"/>
</dbReference>
<feature type="transmembrane region" description="Helical" evidence="1">
    <location>
        <begin position="148"/>
        <end position="175"/>
    </location>
</feature>
<dbReference type="InterPro" id="IPR003675">
    <property type="entry name" value="Rce1/LyrA-like_dom"/>
</dbReference>
<accession>A0AAV3T2I1</accession>
<sequence length="227" mass="22259">MSSPATAAFLGVCVFLAFAVVALSRATPADAVPDTTDVSAGVLYANVALTHGTLLVVVAATAWLFDVPRDLLGVGTRPLPEAVIAGVLAGVVLAAGNAGAARAADALGVPYSDALTDLLTPASTRGWVALLGGVLPLVALAEELLFRAALVGVLAGFDTPVVVAVAFSSALFGLAHGAQGVAGVVVAGVLGVALAAVFVLTNSLVAVVVAHALVNAVELVGHATRGD</sequence>
<feature type="transmembrane region" description="Helical" evidence="1">
    <location>
        <begin position="181"/>
        <end position="214"/>
    </location>
</feature>
<evidence type="ECO:0000313" key="3">
    <source>
        <dbReference type="EMBL" id="GAA0653268.1"/>
    </source>
</evidence>
<dbReference type="RefSeq" id="WP_227260743.1">
    <property type="nucleotide sequence ID" value="NZ_BAAADU010000002.1"/>
</dbReference>
<reference evidence="3 4" key="1">
    <citation type="journal article" date="2019" name="Int. J. Syst. Evol. Microbiol.">
        <title>The Global Catalogue of Microorganisms (GCM) 10K type strain sequencing project: providing services to taxonomists for standard genome sequencing and annotation.</title>
        <authorList>
            <consortium name="The Broad Institute Genomics Platform"/>
            <consortium name="The Broad Institute Genome Sequencing Center for Infectious Disease"/>
            <person name="Wu L."/>
            <person name="Ma J."/>
        </authorList>
    </citation>
    <scope>NUCLEOTIDE SEQUENCE [LARGE SCALE GENOMIC DNA]</scope>
    <source>
        <strain evidence="3 4">JCM 16327</strain>
    </source>
</reference>
<dbReference type="PANTHER" id="PTHR36435">
    <property type="entry name" value="SLR1288 PROTEIN"/>
    <property type="match status" value="1"/>
</dbReference>
<gene>
    <name evidence="3" type="ORF">GCM10009019_15750</name>
</gene>
<keyword evidence="1" id="KW-0472">Membrane</keyword>
<dbReference type="AlphaFoldDB" id="A0AAV3T2I1"/>
<keyword evidence="4" id="KW-1185">Reference proteome</keyword>
<dbReference type="GO" id="GO:0080120">
    <property type="term" value="P:CAAX-box protein maturation"/>
    <property type="evidence" value="ECO:0007669"/>
    <property type="project" value="UniProtKB-ARBA"/>
</dbReference>
<feature type="transmembrane region" description="Helical" evidence="1">
    <location>
        <begin position="124"/>
        <end position="141"/>
    </location>
</feature>
<evidence type="ECO:0000256" key="1">
    <source>
        <dbReference type="SAM" id="Phobius"/>
    </source>
</evidence>
<protein>
    <recommendedName>
        <fullName evidence="2">CAAX prenyl protease 2/Lysostaphin resistance protein A-like domain-containing protein</fullName>
    </recommendedName>
</protein>
<dbReference type="GeneID" id="68573749"/>
<dbReference type="EMBL" id="BAAADU010000002">
    <property type="protein sequence ID" value="GAA0653268.1"/>
    <property type="molecule type" value="Genomic_DNA"/>
</dbReference>
<evidence type="ECO:0000259" key="2">
    <source>
        <dbReference type="Pfam" id="PF02517"/>
    </source>
</evidence>
<dbReference type="PANTHER" id="PTHR36435:SF1">
    <property type="entry name" value="CAAX AMINO TERMINAL PROTEASE FAMILY PROTEIN"/>
    <property type="match status" value="1"/>
</dbReference>
<evidence type="ECO:0000313" key="4">
    <source>
        <dbReference type="Proteomes" id="UP001500194"/>
    </source>
</evidence>
<keyword evidence="1" id="KW-0812">Transmembrane</keyword>
<dbReference type="GO" id="GO:0004175">
    <property type="term" value="F:endopeptidase activity"/>
    <property type="evidence" value="ECO:0007669"/>
    <property type="project" value="UniProtKB-ARBA"/>
</dbReference>